<reference evidence="1 2" key="1">
    <citation type="journal article" date="2021" name="Front. Genet.">
        <title>Chromosome-Level Genome Assembly Reveals Significant Gene Expansion in the Toll and IMD Signaling Pathways of Dendrolimus kikuchii.</title>
        <authorList>
            <person name="Zhou J."/>
            <person name="Wu P."/>
            <person name="Xiong Z."/>
            <person name="Liu N."/>
            <person name="Zhao N."/>
            <person name="Ji M."/>
            <person name="Qiu Y."/>
            <person name="Yang B."/>
        </authorList>
    </citation>
    <scope>NUCLEOTIDE SEQUENCE [LARGE SCALE GENOMIC DNA]</scope>
    <source>
        <strain evidence="1">Ann1</strain>
    </source>
</reference>
<comment type="caution">
    <text evidence="1">The sequence shown here is derived from an EMBL/GenBank/DDBJ whole genome shotgun (WGS) entry which is preliminary data.</text>
</comment>
<protein>
    <submittedName>
        <fullName evidence="1">Uncharacterized protein</fullName>
    </submittedName>
</protein>
<proteinExistence type="predicted"/>
<sequence length="209" mass="23857">MDNLNSFKAKQEHAKDNKTLKEPRSEKSRKLTVENTSNNSNPNIDKQISELESLIKKLQDEIVEMSNNSDDLARNYTEHYDIHQEGNEDTSLHDVHILTSKYSDLNHTSIRCGEKDINLDSAVISKVTPSQVYPITIKDIGLNLINQSKNFADQVSNLINHNCDDLNTADTFSDIRRQFSILWDDAEKPSSSNGNYDNMVKNEEDKKND</sequence>
<gene>
    <name evidence="1" type="ORF">K1T71_013236</name>
</gene>
<name>A0ACC1CHW9_9NEOP</name>
<keyword evidence="2" id="KW-1185">Reference proteome</keyword>
<dbReference type="Proteomes" id="UP000824533">
    <property type="component" value="Linkage Group LG25"/>
</dbReference>
<organism evidence="1 2">
    <name type="scientific">Dendrolimus kikuchii</name>
    <dbReference type="NCBI Taxonomy" id="765133"/>
    <lineage>
        <taxon>Eukaryota</taxon>
        <taxon>Metazoa</taxon>
        <taxon>Ecdysozoa</taxon>
        <taxon>Arthropoda</taxon>
        <taxon>Hexapoda</taxon>
        <taxon>Insecta</taxon>
        <taxon>Pterygota</taxon>
        <taxon>Neoptera</taxon>
        <taxon>Endopterygota</taxon>
        <taxon>Lepidoptera</taxon>
        <taxon>Glossata</taxon>
        <taxon>Ditrysia</taxon>
        <taxon>Bombycoidea</taxon>
        <taxon>Lasiocampidae</taxon>
        <taxon>Dendrolimus</taxon>
    </lineage>
</organism>
<evidence type="ECO:0000313" key="2">
    <source>
        <dbReference type="Proteomes" id="UP000824533"/>
    </source>
</evidence>
<dbReference type="EMBL" id="CM034411">
    <property type="protein sequence ID" value="KAJ0171037.1"/>
    <property type="molecule type" value="Genomic_DNA"/>
</dbReference>
<accession>A0ACC1CHW9</accession>
<evidence type="ECO:0000313" key="1">
    <source>
        <dbReference type="EMBL" id="KAJ0171037.1"/>
    </source>
</evidence>